<organism evidence="1 2">
    <name type="scientific">Effusibacillus consociatus</name>
    <dbReference type="NCBI Taxonomy" id="1117041"/>
    <lineage>
        <taxon>Bacteria</taxon>
        <taxon>Bacillati</taxon>
        <taxon>Bacillota</taxon>
        <taxon>Bacilli</taxon>
        <taxon>Bacillales</taxon>
        <taxon>Alicyclobacillaceae</taxon>
        <taxon>Effusibacillus</taxon>
    </lineage>
</organism>
<sequence length="72" mass="8222">MKKSRLFAEVDLISQIADLKQIDYKNTLILTALIELLVEKGLISRTDVLHKAEVLDHELEHQIEQQLTSSGH</sequence>
<dbReference type="Proteomes" id="UP001596002">
    <property type="component" value="Unassembled WGS sequence"/>
</dbReference>
<evidence type="ECO:0000313" key="1">
    <source>
        <dbReference type="EMBL" id="MFC4766574.1"/>
    </source>
</evidence>
<gene>
    <name evidence="1" type="ORF">ACFO8Q_04170</name>
</gene>
<evidence type="ECO:0000313" key="2">
    <source>
        <dbReference type="Proteomes" id="UP001596002"/>
    </source>
</evidence>
<keyword evidence="2" id="KW-1185">Reference proteome</keyword>
<comment type="caution">
    <text evidence="1">The sequence shown here is derived from an EMBL/GenBank/DDBJ whole genome shotgun (WGS) entry which is preliminary data.</text>
</comment>
<protein>
    <submittedName>
        <fullName evidence="1">Uncharacterized protein</fullName>
    </submittedName>
</protein>
<reference evidence="2" key="1">
    <citation type="journal article" date="2019" name="Int. J. Syst. Evol. Microbiol.">
        <title>The Global Catalogue of Microorganisms (GCM) 10K type strain sequencing project: providing services to taxonomists for standard genome sequencing and annotation.</title>
        <authorList>
            <consortium name="The Broad Institute Genomics Platform"/>
            <consortium name="The Broad Institute Genome Sequencing Center for Infectious Disease"/>
            <person name="Wu L."/>
            <person name="Ma J."/>
        </authorList>
    </citation>
    <scope>NUCLEOTIDE SEQUENCE [LARGE SCALE GENOMIC DNA]</scope>
    <source>
        <strain evidence="2">WYCCWR 12678</strain>
    </source>
</reference>
<dbReference type="RefSeq" id="WP_380024471.1">
    <property type="nucleotide sequence ID" value="NZ_JBHSHC010000024.1"/>
</dbReference>
<accession>A0ABV9PYF1</accession>
<name>A0ABV9PYF1_9BACL</name>
<dbReference type="EMBL" id="JBHSHC010000024">
    <property type="protein sequence ID" value="MFC4766574.1"/>
    <property type="molecule type" value="Genomic_DNA"/>
</dbReference>
<proteinExistence type="predicted"/>